<protein>
    <recommendedName>
        <fullName evidence="4">Outer membrane protein beta-barrel domain-containing protein</fullName>
    </recommendedName>
</protein>
<feature type="signal peptide" evidence="1">
    <location>
        <begin position="1"/>
        <end position="18"/>
    </location>
</feature>
<evidence type="ECO:0000256" key="1">
    <source>
        <dbReference type="SAM" id="SignalP"/>
    </source>
</evidence>
<accession>A0A2W2B4D0</accession>
<evidence type="ECO:0000313" key="2">
    <source>
        <dbReference type="EMBL" id="PZF71119.1"/>
    </source>
</evidence>
<keyword evidence="1" id="KW-0732">Signal</keyword>
<proteinExistence type="predicted"/>
<sequence>MKKLLTILVMLIGCSASAQSLTDHDHRFRIYINGAFALPVGAFHNSTENLLTGPAKYGFAANMGIGKYFGADIYLGLSFGSMSAKLNSDAVVQHMQQVLSIPDAYNTATLDGDKYSIKYIGIECAKNFRFRKIELEPYIILAIGGVEGLPNAHFHSKYKNDNYYQQTDFSYTNDASTFEFFYPTIGTRVQKELVSWLYLNAGLAFASGSYEAQLQTITTDLEGNSKTTNTTYRQSVSNLQLSVGLQFRFGRK</sequence>
<evidence type="ECO:0008006" key="4">
    <source>
        <dbReference type="Google" id="ProtNLM"/>
    </source>
</evidence>
<comment type="caution">
    <text evidence="2">The sequence shown here is derived from an EMBL/GenBank/DDBJ whole genome shotgun (WGS) entry which is preliminary data.</text>
</comment>
<reference evidence="2 3" key="1">
    <citation type="submission" date="2018-06" db="EMBL/GenBank/DDBJ databases">
        <title>Mucibacter soli gen. nov., sp. nov., a new member of the family Chitinophagaceae producing mucin.</title>
        <authorList>
            <person name="Kim M.-K."/>
            <person name="Park S."/>
            <person name="Kim T.-S."/>
            <person name="Joung Y."/>
            <person name="Han J.-H."/>
            <person name="Kim S.B."/>
        </authorList>
    </citation>
    <scope>NUCLEOTIDE SEQUENCE [LARGE SCALE GENOMIC DNA]</scope>
    <source>
        <strain evidence="2 3">R1-15</strain>
    </source>
</reference>
<dbReference type="Proteomes" id="UP000248745">
    <property type="component" value="Unassembled WGS sequence"/>
</dbReference>
<dbReference type="EMBL" id="QKTW01000027">
    <property type="protein sequence ID" value="PZF71119.1"/>
    <property type="molecule type" value="Genomic_DNA"/>
</dbReference>
<name>A0A2W2B4D0_9BACT</name>
<feature type="chain" id="PRO_5015942565" description="Outer membrane protein beta-barrel domain-containing protein" evidence="1">
    <location>
        <begin position="19"/>
        <end position="252"/>
    </location>
</feature>
<dbReference type="RefSeq" id="WP_111000855.1">
    <property type="nucleotide sequence ID" value="NZ_QKTW01000027.1"/>
</dbReference>
<dbReference type="AlphaFoldDB" id="A0A2W2B4D0"/>
<evidence type="ECO:0000313" key="3">
    <source>
        <dbReference type="Proteomes" id="UP000248745"/>
    </source>
</evidence>
<gene>
    <name evidence="2" type="ORF">DN068_20700</name>
</gene>
<keyword evidence="3" id="KW-1185">Reference proteome</keyword>
<organism evidence="2 3">
    <name type="scientific">Taibaiella soli</name>
    <dbReference type="NCBI Taxonomy" id="1649169"/>
    <lineage>
        <taxon>Bacteria</taxon>
        <taxon>Pseudomonadati</taxon>
        <taxon>Bacteroidota</taxon>
        <taxon>Chitinophagia</taxon>
        <taxon>Chitinophagales</taxon>
        <taxon>Chitinophagaceae</taxon>
        <taxon>Taibaiella</taxon>
    </lineage>
</organism>